<dbReference type="Gene3D" id="3.20.20.30">
    <property type="entry name" value="Luciferase-like domain"/>
    <property type="match status" value="1"/>
</dbReference>
<dbReference type="RefSeq" id="WP_167474980.1">
    <property type="nucleotide sequence ID" value="NZ_CP046172.1"/>
</dbReference>
<keyword evidence="1" id="KW-0560">Oxidoreductase</keyword>
<dbReference type="GO" id="GO:0016705">
    <property type="term" value="F:oxidoreductase activity, acting on paired donors, with incorporation or reduction of molecular oxygen"/>
    <property type="evidence" value="ECO:0007669"/>
    <property type="project" value="InterPro"/>
</dbReference>
<protein>
    <submittedName>
        <fullName evidence="3">TIGR03621 family F420-dependent LLM class oxidoreductase</fullName>
    </submittedName>
</protein>
<dbReference type="KEGG" id="nah:F5544_22060"/>
<dbReference type="PANTHER" id="PTHR43244:SF1">
    <property type="entry name" value="5,10-METHYLENETETRAHYDROMETHANOPTERIN REDUCTASE"/>
    <property type="match status" value="1"/>
</dbReference>
<evidence type="ECO:0000256" key="1">
    <source>
        <dbReference type="ARBA" id="ARBA00023002"/>
    </source>
</evidence>
<keyword evidence="4" id="KW-1185">Reference proteome</keyword>
<dbReference type="AlphaFoldDB" id="A0A6G9YGH1"/>
<dbReference type="InterPro" id="IPR050564">
    <property type="entry name" value="F420-G6PD/mer"/>
</dbReference>
<gene>
    <name evidence="3" type="ORF">F5544_22060</name>
</gene>
<organism evidence="3 4">
    <name type="scientific">Nocardia arthritidis</name>
    <dbReference type="NCBI Taxonomy" id="228602"/>
    <lineage>
        <taxon>Bacteria</taxon>
        <taxon>Bacillati</taxon>
        <taxon>Actinomycetota</taxon>
        <taxon>Actinomycetes</taxon>
        <taxon>Mycobacteriales</taxon>
        <taxon>Nocardiaceae</taxon>
        <taxon>Nocardia</taxon>
    </lineage>
</organism>
<dbReference type="SUPFAM" id="SSF51679">
    <property type="entry name" value="Bacterial luciferase-like"/>
    <property type="match status" value="1"/>
</dbReference>
<evidence type="ECO:0000259" key="2">
    <source>
        <dbReference type="Pfam" id="PF00296"/>
    </source>
</evidence>
<evidence type="ECO:0000313" key="3">
    <source>
        <dbReference type="EMBL" id="QIS12274.1"/>
    </source>
</evidence>
<dbReference type="InterPro" id="IPR019923">
    <property type="entry name" value="Lucif-like_OxRdtase_MSMEG_2516"/>
</dbReference>
<dbReference type="PANTHER" id="PTHR43244">
    <property type="match status" value="1"/>
</dbReference>
<dbReference type="Pfam" id="PF00296">
    <property type="entry name" value="Bac_luciferase"/>
    <property type="match status" value="1"/>
</dbReference>
<dbReference type="NCBIfam" id="TIGR03621">
    <property type="entry name" value="F420_MSMEG_2516"/>
    <property type="match status" value="1"/>
</dbReference>
<dbReference type="Proteomes" id="UP000503540">
    <property type="component" value="Chromosome"/>
</dbReference>
<reference evidence="3 4" key="1">
    <citation type="journal article" date="2019" name="ACS Chem. Biol.">
        <title>Identification and Mobilization of a Cryptic Antibiotic Biosynthesis Gene Locus from a Human-Pathogenic Nocardia Isolate.</title>
        <authorList>
            <person name="Herisse M."/>
            <person name="Ishida K."/>
            <person name="Porter J.L."/>
            <person name="Howden B."/>
            <person name="Hertweck C."/>
            <person name="Stinear T.P."/>
            <person name="Pidot S.J."/>
        </authorList>
    </citation>
    <scope>NUCLEOTIDE SEQUENCE [LARGE SCALE GENOMIC DNA]</scope>
    <source>
        <strain evidence="3 4">AUSMDU00012717</strain>
    </source>
</reference>
<proteinExistence type="predicted"/>
<dbReference type="EMBL" id="CP046172">
    <property type="protein sequence ID" value="QIS12274.1"/>
    <property type="molecule type" value="Genomic_DNA"/>
</dbReference>
<accession>A0A6G9YGH1</accession>
<dbReference type="InterPro" id="IPR011251">
    <property type="entry name" value="Luciferase-like_dom"/>
</dbReference>
<name>A0A6G9YGH1_9NOCA</name>
<dbReference type="InterPro" id="IPR036661">
    <property type="entry name" value="Luciferase-like_sf"/>
</dbReference>
<sequence length="286" mass="31060">MTVARDFRFGVTMVVSESRSRWREKCRRAEELGFDVIGVADHLGARRPAPFPALLAAAEATERVRLTTFVLNAAFYTPALLARDAVTLDLCTDGRVELGLGAGYVRAEFEAAGIPFRSGGQRVAHLAEVVTGLRSAFTGTPPRILLAGWGDRLLRLAAEQADIVALPGASAVRDGGRLRLAGPGELDARIAYVRGLLGARAATVEFNSMIQRVAGPGERSGLLDRYARIFETELVAAPEEMPTLLLGTPREMAARVRERADRYGFTYFSVLEDAMEAFAPVLELLR</sequence>
<feature type="domain" description="Luciferase-like" evidence="2">
    <location>
        <begin position="18"/>
        <end position="166"/>
    </location>
</feature>
<evidence type="ECO:0000313" key="4">
    <source>
        <dbReference type="Proteomes" id="UP000503540"/>
    </source>
</evidence>